<dbReference type="SUPFAM" id="SSF53067">
    <property type="entry name" value="Actin-like ATPase domain"/>
    <property type="match status" value="2"/>
</dbReference>
<accession>A0ABD5EW96</accession>
<dbReference type="PANTHER" id="PTHR19375">
    <property type="entry name" value="HEAT SHOCK PROTEIN 70KDA"/>
    <property type="match status" value="1"/>
</dbReference>
<name>A0ABD5EW96_9ACTN</name>
<feature type="compositionally biased region" description="Basic and acidic residues" evidence="5">
    <location>
        <begin position="509"/>
        <end position="526"/>
    </location>
</feature>
<proteinExistence type="inferred from homology"/>
<evidence type="ECO:0000256" key="3">
    <source>
        <dbReference type="ARBA" id="ARBA00023186"/>
    </source>
</evidence>
<feature type="region of interest" description="Disordered" evidence="5">
    <location>
        <begin position="467"/>
        <end position="580"/>
    </location>
</feature>
<dbReference type="SUPFAM" id="SSF48452">
    <property type="entry name" value="TPR-like"/>
    <property type="match status" value="1"/>
</dbReference>
<evidence type="ECO:0000256" key="4">
    <source>
        <dbReference type="RuleBase" id="RU003322"/>
    </source>
</evidence>
<reference evidence="7" key="1">
    <citation type="submission" date="2023-07" db="EMBL/GenBank/DDBJ databases">
        <title>30 novel species of actinomycetes from the DSMZ collection.</title>
        <authorList>
            <person name="Nouioui I."/>
        </authorList>
    </citation>
    <scope>NUCLEOTIDE SEQUENCE [LARGE SCALE GENOMIC DNA]</scope>
    <source>
        <strain evidence="7">DSM 41981</strain>
    </source>
</reference>
<dbReference type="EMBL" id="JAVRES010000017">
    <property type="protein sequence ID" value="MDT0438462.1"/>
    <property type="molecule type" value="Genomic_DNA"/>
</dbReference>
<dbReference type="PRINTS" id="PR00301">
    <property type="entry name" value="HEATSHOCK70"/>
</dbReference>
<keyword evidence="7" id="KW-1185">Reference proteome</keyword>
<evidence type="ECO:0000313" key="7">
    <source>
        <dbReference type="Proteomes" id="UP001183535"/>
    </source>
</evidence>
<evidence type="ECO:0000313" key="6">
    <source>
        <dbReference type="EMBL" id="MDT0438462.1"/>
    </source>
</evidence>
<evidence type="ECO:0000256" key="1">
    <source>
        <dbReference type="ARBA" id="ARBA00022741"/>
    </source>
</evidence>
<keyword evidence="3" id="KW-0143">Chaperone</keyword>
<dbReference type="Gene3D" id="3.90.640.10">
    <property type="entry name" value="Actin, Chain A, domain 4"/>
    <property type="match status" value="1"/>
</dbReference>
<feature type="region of interest" description="Disordered" evidence="5">
    <location>
        <begin position="371"/>
        <end position="428"/>
    </location>
</feature>
<keyword evidence="2 4" id="KW-0067">ATP-binding</keyword>
<dbReference type="InterPro" id="IPR011990">
    <property type="entry name" value="TPR-like_helical_dom_sf"/>
</dbReference>
<dbReference type="Gene3D" id="1.25.40.10">
    <property type="entry name" value="Tetratricopeptide repeat domain"/>
    <property type="match status" value="1"/>
</dbReference>
<protein>
    <submittedName>
        <fullName evidence="6">Hsp70 family protein</fullName>
    </submittedName>
</protein>
<keyword evidence="1 4" id="KW-0547">Nucleotide-binding</keyword>
<dbReference type="GO" id="GO:0005524">
    <property type="term" value="F:ATP binding"/>
    <property type="evidence" value="ECO:0007669"/>
    <property type="project" value="UniProtKB-KW"/>
</dbReference>
<evidence type="ECO:0000256" key="2">
    <source>
        <dbReference type="ARBA" id="ARBA00022840"/>
    </source>
</evidence>
<dbReference type="RefSeq" id="WP_311638766.1">
    <property type="nucleotide sequence ID" value="NZ_JAVRES010000017.1"/>
</dbReference>
<dbReference type="Gene3D" id="3.30.420.40">
    <property type="match status" value="2"/>
</dbReference>
<feature type="compositionally biased region" description="Low complexity" evidence="5">
    <location>
        <begin position="557"/>
        <end position="574"/>
    </location>
</feature>
<evidence type="ECO:0000256" key="5">
    <source>
        <dbReference type="SAM" id="MobiDB-lite"/>
    </source>
</evidence>
<dbReference type="Pfam" id="PF00012">
    <property type="entry name" value="HSP70"/>
    <property type="match status" value="1"/>
</dbReference>
<comment type="similarity">
    <text evidence="4">Belongs to the heat shock protein 70 family.</text>
</comment>
<dbReference type="InterPro" id="IPR013126">
    <property type="entry name" value="Hsp_70_fam"/>
</dbReference>
<organism evidence="6 7">
    <name type="scientific">Streptomyces doudnae</name>
    <dbReference type="NCBI Taxonomy" id="3075536"/>
    <lineage>
        <taxon>Bacteria</taxon>
        <taxon>Bacillati</taxon>
        <taxon>Actinomycetota</taxon>
        <taxon>Actinomycetes</taxon>
        <taxon>Kitasatosporales</taxon>
        <taxon>Streptomycetaceae</taxon>
        <taxon>Streptomyces</taxon>
    </lineage>
</organism>
<comment type="caution">
    <text evidence="6">The sequence shown here is derived from an EMBL/GenBank/DDBJ whole genome shotgun (WGS) entry which is preliminary data.</text>
</comment>
<dbReference type="AlphaFoldDB" id="A0ABD5EW96"/>
<dbReference type="Proteomes" id="UP001183535">
    <property type="component" value="Unassembled WGS sequence"/>
</dbReference>
<gene>
    <name evidence="6" type="ORF">RM877_27630</name>
</gene>
<sequence length="727" mass="76020">MRAQGDGAAPGPGLGLDLGSTALRVAFGPPGGPVRRFALAGGQWPGLLCEPAVAGPLPVTFTSLKSRLGSGRPVRVDGMSVPPEDVLAGVLRVVRERVEDASGARIGQTVVSVPVSYRSTQRTALLEAARAAGLSEVRLIGDAMAAVVGYTEGRGSSTCLVYGLGYQGFELGLVRGARERYRALGHESATGTGGRVFDDAGLTAALRAVRGRPLAPDPDDAWWLRLRERVARVREDLGAPGGGAGGLLEIDCGDGGTVQLGFDLVRLTTYLERHARRTLDRARTLLDQSAMTARDVDTLLLVGGGTRLAAVGAAVRGLGREIVRAPDDLLAHGALVHAAQLAGAPPGGIEGLAPTAAATGDDTLADAPRLSVTLLPPAPPPAPDPRDPGYRGGSGDPGDTGYQGASRDVDGSRELGGAGRRGRSPETAGLDVARARKLAGDGRVEEARALLEAILAEARRTLDDLRRSATAPPGEQPGTPHGPQGSAAVPDEQPDAPHRQQSTAPRPARRPDPPHRRQPPGERPDGPLDQPSAAVPPGGSGDDRPGALSAAWPATGPPAGSAARPDGRAAAPPSDAEHWADRRAARRLRAARELLLEGRWENAVEAAHAAWQAAGGGTLGAAVLDAMIDVHCAAAMADSSPEHFPDAERWLLCAYGHDPTNARVRELLAERTYRHAERLDGRGRYEDAVEVLRRCLNWNPEHPSARALLERLNRRGRNQQDRGGVPR</sequence>
<dbReference type="InterPro" id="IPR043129">
    <property type="entry name" value="ATPase_NBD"/>
</dbReference>